<proteinExistence type="predicted"/>
<evidence type="ECO:0000313" key="2">
    <source>
        <dbReference type="Proteomes" id="UP000193411"/>
    </source>
</evidence>
<gene>
    <name evidence="1" type="ORF">BCR44DRAFT_1139337</name>
</gene>
<evidence type="ECO:0000313" key="1">
    <source>
        <dbReference type="EMBL" id="ORZ34984.1"/>
    </source>
</evidence>
<name>A0A1Y2HLY7_9FUNG</name>
<dbReference type="AlphaFoldDB" id="A0A1Y2HLY7"/>
<dbReference type="EMBL" id="MCFL01000025">
    <property type="protein sequence ID" value="ORZ34984.1"/>
    <property type="molecule type" value="Genomic_DNA"/>
</dbReference>
<organism evidence="1 2">
    <name type="scientific">Catenaria anguillulae PL171</name>
    <dbReference type="NCBI Taxonomy" id="765915"/>
    <lineage>
        <taxon>Eukaryota</taxon>
        <taxon>Fungi</taxon>
        <taxon>Fungi incertae sedis</taxon>
        <taxon>Blastocladiomycota</taxon>
        <taxon>Blastocladiomycetes</taxon>
        <taxon>Blastocladiales</taxon>
        <taxon>Catenariaceae</taxon>
        <taxon>Catenaria</taxon>
    </lineage>
</organism>
<accession>A0A1Y2HLY7</accession>
<dbReference type="Proteomes" id="UP000193411">
    <property type="component" value="Unassembled WGS sequence"/>
</dbReference>
<reference evidence="1 2" key="1">
    <citation type="submission" date="2016-07" db="EMBL/GenBank/DDBJ databases">
        <title>Pervasive Adenine N6-methylation of Active Genes in Fungi.</title>
        <authorList>
            <consortium name="DOE Joint Genome Institute"/>
            <person name="Mondo S.J."/>
            <person name="Dannebaum R.O."/>
            <person name="Kuo R.C."/>
            <person name="Labutti K."/>
            <person name="Haridas S."/>
            <person name="Kuo A."/>
            <person name="Salamov A."/>
            <person name="Ahrendt S.R."/>
            <person name="Lipzen A."/>
            <person name="Sullivan W."/>
            <person name="Andreopoulos W.B."/>
            <person name="Clum A."/>
            <person name="Lindquist E."/>
            <person name="Daum C."/>
            <person name="Ramamoorthy G.K."/>
            <person name="Gryganskyi A."/>
            <person name="Culley D."/>
            <person name="Magnuson J.K."/>
            <person name="James T.Y."/>
            <person name="O'Malley M.A."/>
            <person name="Stajich J.E."/>
            <person name="Spatafora J.W."/>
            <person name="Visel A."/>
            <person name="Grigoriev I.V."/>
        </authorList>
    </citation>
    <scope>NUCLEOTIDE SEQUENCE [LARGE SCALE GENOMIC DNA]</scope>
    <source>
        <strain evidence="1 2">PL171</strain>
    </source>
</reference>
<comment type="caution">
    <text evidence="1">The sequence shown here is derived from an EMBL/GenBank/DDBJ whole genome shotgun (WGS) entry which is preliminary data.</text>
</comment>
<sequence>MSHIHSSAKYLAIQKAIAEARTTPVYVPHAKHRNDAKVQQLIKDMEPFRRSGTIFDSFFDKAYNANVFTLKPYLAHTTLFAPAPSLPRALDLTQVATNPPEAFRQPNCVCEPKQLCLLHAPLKCLASFRTANNKHMTVAILRTYQMPPLACVTLWIWLLGQNASPPSTTRAGRTGQLCIWVMRQRAAHGDPRVRAKVFRAAKGWLCPFGVGGNFPPLWR</sequence>
<keyword evidence="2" id="KW-1185">Reference proteome</keyword>
<protein>
    <submittedName>
        <fullName evidence="1">Uncharacterized protein</fullName>
    </submittedName>
</protein>